<protein>
    <submittedName>
        <fullName evidence="2">Uncharacterized protein</fullName>
    </submittedName>
</protein>
<evidence type="ECO:0000256" key="1">
    <source>
        <dbReference type="SAM" id="MobiDB-lite"/>
    </source>
</evidence>
<feature type="compositionally biased region" description="Polar residues" evidence="1">
    <location>
        <begin position="254"/>
        <end position="264"/>
    </location>
</feature>
<feature type="compositionally biased region" description="Polar residues" evidence="1">
    <location>
        <begin position="225"/>
        <end position="247"/>
    </location>
</feature>
<name>A0ABR3UJM0_9PLEO</name>
<organism evidence="2 3">
    <name type="scientific">Alternaria dauci</name>
    <dbReference type="NCBI Taxonomy" id="48095"/>
    <lineage>
        <taxon>Eukaryota</taxon>
        <taxon>Fungi</taxon>
        <taxon>Dikarya</taxon>
        <taxon>Ascomycota</taxon>
        <taxon>Pezizomycotina</taxon>
        <taxon>Dothideomycetes</taxon>
        <taxon>Pleosporomycetidae</taxon>
        <taxon>Pleosporales</taxon>
        <taxon>Pleosporineae</taxon>
        <taxon>Pleosporaceae</taxon>
        <taxon>Alternaria</taxon>
        <taxon>Alternaria sect. Porri</taxon>
    </lineage>
</organism>
<accession>A0ABR3UJM0</accession>
<dbReference type="Proteomes" id="UP001578633">
    <property type="component" value="Chromosome 5"/>
</dbReference>
<evidence type="ECO:0000313" key="3">
    <source>
        <dbReference type="Proteomes" id="UP001578633"/>
    </source>
</evidence>
<evidence type="ECO:0000313" key="2">
    <source>
        <dbReference type="EMBL" id="KAL1795726.1"/>
    </source>
</evidence>
<dbReference type="GeneID" id="96086272"/>
<reference evidence="2 3" key="1">
    <citation type="submission" date="2024-09" db="EMBL/GenBank/DDBJ databases">
        <title>T2T genomes of carrot and Alternaria dauci and their utility for understanding host-pathogen interaction during carrot leaf blight disease.</title>
        <authorList>
            <person name="Liu W."/>
            <person name="Xu S."/>
            <person name="Ou C."/>
            <person name="Liu X."/>
            <person name="Zhuang F."/>
            <person name="Deng X.W."/>
        </authorList>
    </citation>
    <scope>NUCLEOTIDE SEQUENCE [LARGE SCALE GENOMIC DNA]</scope>
    <source>
        <strain evidence="2 3">A2016</strain>
    </source>
</reference>
<feature type="compositionally biased region" description="Polar residues" evidence="1">
    <location>
        <begin position="384"/>
        <end position="398"/>
    </location>
</feature>
<sequence length="426" mass="44298">MVNLLNTDDFTTINVDDWTAVLQQPAGVIEAWSTAIRNVVFADISVELSALIAPETAQTQLPPAVITNNVEATDCIESVRRVERQLVASHDARIKSAKSGCSQNATCGTCITAAGLTGFGAIATCAGVDFAAIEASIDIDVAAAGAKVHIDVSLAISELLACSSKVNATVEAAIGGGNEQLRFSYCTCIPRNPERLGNNTHQSRYISQSLVYTFHAMSPRPSLMPPTQGSFLSSGAFTPSGLTPNTRSEAEAAFTSNSASQTDSAAPDPRLLPLMGAGGGNETTTENEPTEAVRAYTGYRRPGVARASSSNYENALKRAQQASASSDFSANSEAPASLTAGQTVASPSGTTPFPPPGQGVVPLNYGSTPVGAGQGDSIKKTRSRGLSLSGLAQQQGWSEQDYKRVYSAELLAEEPKNNAGYGTGPK</sequence>
<dbReference type="RefSeq" id="XP_069306310.1">
    <property type="nucleotide sequence ID" value="XM_069452109.1"/>
</dbReference>
<proteinExistence type="predicted"/>
<gene>
    <name evidence="2" type="ORF">ACET3X_005950</name>
</gene>
<feature type="region of interest" description="Disordered" evidence="1">
    <location>
        <begin position="323"/>
        <end position="399"/>
    </location>
</feature>
<feature type="region of interest" description="Disordered" evidence="1">
    <location>
        <begin position="223"/>
        <end position="293"/>
    </location>
</feature>
<feature type="compositionally biased region" description="Low complexity" evidence="1">
    <location>
        <begin position="323"/>
        <end position="334"/>
    </location>
</feature>
<dbReference type="EMBL" id="JBHGVX010000005">
    <property type="protein sequence ID" value="KAL1795726.1"/>
    <property type="molecule type" value="Genomic_DNA"/>
</dbReference>
<feature type="compositionally biased region" description="Low complexity" evidence="1">
    <location>
        <begin position="282"/>
        <end position="292"/>
    </location>
</feature>
<comment type="caution">
    <text evidence="2">The sequence shown here is derived from an EMBL/GenBank/DDBJ whole genome shotgun (WGS) entry which is preliminary data.</text>
</comment>
<keyword evidence="3" id="KW-1185">Reference proteome</keyword>